<dbReference type="PANTHER" id="PTHR35810:SF1">
    <property type="entry name" value="CYTOPLASMIC PROTEIN"/>
    <property type="match status" value="1"/>
</dbReference>
<organism evidence="1 2">
    <name type="scientific">Muribaculum gordoncarteri</name>
    <dbReference type="NCBI Taxonomy" id="2530390"/>
    <lineage>
        <taxon>Bacteria</taxon>
        <taxon>Pseudomonadati</taxon>
        <taxon>Bacteroidota</taxon>
        <taxon>Bacteroidia</taxon>
        <taxon>Bacteroidales</taxon>
        <taxon>Muribaculaceae</taxon>
        <taxon>Muribaculum</taxon>
    </lineage>
</organism>
<reference evidence="1 2" key="1">
    <citation type="submission" date="2019-02" db="EMBL/GenBank/DDBJ databases">
        <title>Isolation and identification of novel species under the genus Muribaculum.</title>
        <authorList>
            <person name="Miyake S."/>
            <person name="Ding Y."/>
            <person name="Low A."/>
            <person name="Soh M."/>
            <person name="Seedorf H."/>
        </authorList>
    </citation>
    <scope>NUCLEOTIDE SEQUENCE [LARGE SCALE GENOMIC DNA]</scope>
    <source>
        <strain evidence="1 2">TLL-A4</strain>
    </source>
</reference>
<protein>
    <submittedName>
        <fullName evidence="1">DNA-binding protein</fullName>
    </submittedName>
</protein>
<dbReference type="OrthoDB" id="9816206at2"/>
<dbReference type="InterPro" id="IPR011204">
    <property type="entry name" value="Virulence_RhuM-like"/>
</dbReference>
<dbReference type="Proteomes" id="UP000297031">
    <property type="component" value="Chromosome"/>
</dbReference>
<evidence type="ECO:0000313" key="1">
    <source>
        <dbReference type="EMBL" id="QCD35745.1"/>
    </source>
</evidence>
<proteinExistence type="predicted"/>
<dbReference type="EMBL" id="CP039393">
    <property type="protein sequence ID" value="QCD35745.1"/>
    <property type="molecule type" value="Genomic_DNA"/>
</dbReference>
<dbReference type="SUPFAM" id="SSF56024">
    <property type="entry name" value="Phospholipase D/nuclease"/>
    <property type="match status" value="1"/>
</dbReference>
<dbReference type="KEGG" id="mgod:E7746_07515"/>
<gene>
    <name evidence="1" type="ORF">E7746_07515</name>
</gene>
<evidence type="ECO:0000313" key="2">
    <source>
        <dbReference type="Proteomes" id="UP000297031"/>
    </source>
</evidence>
<keyword evidence="1" id="KW-0238">DNA-binding</keyword>
<sequence>MNEIDNNISNLRPDSENEIILYQPDSTLSLDVRVENETVWLTQAQMTELFQTTRNNITLHIRNIFKEGELEESSVCKESLLTAADGKRYKTKFYSLDVIISVGYRVKSIRGTQFRQWANKVLKDYLLRGYSVNQRLLYMESRIDHRLLEHDKRLDDLTGKVDFFLKTSLPPREGVLFDGQIFDAYVFVCDLIKRARKRIVLIDNYIDETVLTLLNKRNRGVLATVYTKRIDDNLRLDIERHNDQYKPVNVRTAYNIHDRFLIIDDTLYHIGASIKDLGKKLFAFSQMETSPNVILDNI</sequence>
<dbReference type="Pfam" id="PF13310">
    <property type="entry name" value="Virulence_RhuM"/>
    <property type="match status" value="1"/>
</dbReference>
<dbReference type="AlphaFoldDB" id="A0A4P7VNV6"/>
<name>A0A4P7VNV6_9BACT</name>
<dbReference type="PANTHER" id="PTHR35810">
    <property type="entry name" value="CYTOPLASMIC PROTEIN-RELATED"/>
    <property type="match status" value="1"/>
</dbReference>
<dbReference type="GO" id="GO:0003677">
    <property type="term" value="F:DNA binding"/>
    <property type="evidence" value="ECO:0007669"/>
    <property type="project" value="UniProtKB-KW"/>
</dbReference>
<keyword evidence="2" id="KW-1185">Reference proteome</keyword>
<accession>A0A4P7VNV6</accession>
<dbReference type="RefSeq" id="WP_136410378.1">
    <property type="nucleotide sequence ID" value="NZ_CP039393.1"/>
</dbReference>